<dbReference type="RefSeq" id="WP_059077083.1">
    <property type="nucleotide sequence ID" value="NZ_CP011940.1"/>
</dbReference>
<organism evidence="3 4">
    <name type="scientific">Megasphaera hexanoica</name>
    <dbReference type="NCBI Taxonomy" id="1675036"/>
    <lineage>
        <taxon>Bacteria</taxon>
        <taxon>Bacillati</taxon>
        <taxon>Bacillota</taxon>
        <taxon>Negativicutes</taxon>
        <taxon>Veillonellales</taxon>
        <taxon>Veillonellaceae</taxon>
        <taxon>Megasphaera</taxon>
    </lineage>
</organism>
<dbReference type="GO" id="GO:0032259">
    <property type="term" value="P:methylation"/>
    <property type="evidence" value="ECO:0007669"/>
    <property type="project" value="UniProtKB-KW"/>
</dbReference>
<dbReference type="Proteomes" id="UP001605989">
    <property type="component" value="Unassembled WGS sequence"/>
</dbReference>
<proteinExistence type="predicted"/>
<evidence type="ECO:0000259" key="1">
    <source>
        <dbReference type="Pfam" id="PF13649"/>
    </source>
</evidence>
<dbReference type="EMBL" id="JBIEKR010000004">
    <property type="protein sequence ID" value="MFG6272697.1"/>
    <property type="molecule type" value="Genomic_DNA"/>
</dbReference>
<evidence type="ECO:0000313" key="5">
    <source>
        <dbReference type="Proteomes" id="UP001605989"/>
    </source>
</evidence>
<evidence type="ECO:0000313" key="2">
    <source>
        <dbReference type="EMBL" id="MFG6272697.1"/>
    </source>
</evidence>
<dbReference type="PANTHER" id="PTHR43591:SF24">
    <property type="entry name" value="2-METHOXY-6-POLYPRENYL-1,4-BENZOQUINOL METHYLASE, MITOCHONDRIAL"/>
    <property type="match status" value="1"/>
</dbReference>
<dbReference type="Pfam" id="PF13649">
    <property type="entry name" value="Methyltransf_25"/>
    <property type="match status" value="1"/>
</dbReference>
<dbReference type="SUPFAM" id="SSF53335">
    <property type="entry name" value="S-adenosyl-L-methionine-dependent methyltransferases"/>
    <property type="match status" value="1"/>
</dbReference>
<dbReference type="InterPro" id="IPR029063">
    <property type="entry name" value="SAM-dependent_MTases_sf"/>
</dbReference>
<evidence type="ECO:0000313" key="4">
    <source>
        <dbReference type="Proteomes" id="UP000591071"/>
    </source>
</evidence>
<keyword evidence="5" id="KW-1185">Reference proteome</keyword>
<dbReference type="KEGG" id="mhw:ACT01_03385"/>
<gene>
    <name evidence="2" type="ORF">ACGTZG_05785</name>
    <name evidence="3" type="ORF">HF872_00575</name>
</gene>
<reference evidence="2 5" key="2">
    <citation type="submission" date="2024-10" db="EMBL/GenBank/DDBJ databases">
        <authorList>
            <person name="Sang B.-I."/>
            <person name="Prabhaharan D."/>
        </authorList>
    </citation>
    <scope>NUCLEOTIDE SEQUENCE [LARGE SCALE GENOMIC DNA]</scope>
    <source>
        <strain evidence="2 5">MH</strain>
    </source>
</reference>
<dbReference type="OrthoDB" id="5522265at2"/>
<comment type="caution">
    <text evidence="3">The sequence shown here is derived from an EMBL/GenBank/DDBJ whole genome shotgun (WGS) entry which is preliminary data.</text>
</comment>
<dbReference type="Proteomes" id="UP000591071">
    <property type="component" value="Unassembled WGS sequence"/>
</dbReference>
<evidence type="ECO:0000313" key="3">
    <source>
        <dbReference type="EMBL" id="NME27123.1"/>
    </source>
</evidence>
<name>A0A848BXP5_9FIRM</name>
<dbReference type="EC" id="2.1.1.-" evidence="2"/>
<sequence>MEELSKQIQEYWNKRSQDFSTVRRRELASPDALAWQSYIMKYLPRGRRLKILDIGTGPGFLAILMARLGHDVTAIDSSTGMIQEARRNAAEHHVSVDFQAGDAQALPFASASFDVVLSRNLTWNLPNAVKAYQDWHRVLRDGGLLLNFDSDYGPVQFTSAASEEKNIHHTVDSDLIRECESLKDALSISRECRPAWDMYRLQDIGFTDCQCVKDIRPVVHISSCMQYDSAPLFCLSAHKKGLARCAH</sequence>
<feature type="domain" description="Methyltransferase" evidence="1">
    <location>
        <begin position="51"/>
        <end position="143"/>
    </location>
</feature>
<keyword evidence="3" id="KW-0489">Methyltransferase</keyword>
<dbReference type="GO" id="GO:0008757">
    <property type="term" value="F:S-adenosylmethionine-dependent methyltransferase activity"/>
    <property type="evidence" value="ECO:0007669"/>
    <property type="project" value="InterPro"/>
</dbReference>
<dbReference type="PANTHER" id="PTHR43591">
    <property type="entry name" value="METHYLTRANSFERASE"/>
    <property type="match status" value="1"/>
</dbReference>
<dbReference type="EMBL" id="JABAFG010000001">
    <property type="protein sequence ID" value="NME27123.1"/>
    <property type="molecule type" value="Genomic_DNA"/>
</dbReference>
<accession>A0A848BXP5</accession>
<dbReference type="Gene3D" id="3.40.50.150">
    <property type="entry name" value="Vaccinia Virus protein VP39"/>
    <property type="match status" value="1"/>
</dbReference>
<dbReference type="AlphaFoldDB" id="A0A848BXP5"/>
<protein>
    <submittedName>
        <fullName evidence="3">Class I SAM-dependent methyltransferase</fullName>
        <ecNumber evidence="2">2.1.1.-</ecNumber>
    </submittedName>
</protein>
<reference evidence="3 4" key="1">
    <citation type="submission" date="2020-04" db="EMBL/GenBank/DDBJ databases">
        <authorList>
            <person name="Hitch T.C.A."/>
            <person name="Wylensek D."/>
            <person name="Clavel T."/>
        </authorList>
    </citation>
    <scope>NUCLEOTIDE SEQUENCE [LARGE SCALE GENOMIC DNA]</scope>
    <source>
        <strain evidence="3 4">Oil-RF-744-FAT-WT-6-1</strain>
    </source>
</reference>
<keyword evidence="3" id="KW-0808">Transferase</keyword>
<dbReference type="CDD" id="cd02440">
    <property type="entry name" value="AdoMet_MTases"/>
    <property type="match status" value="1"/>
</dbReference>
<dbReference type="InterPro" id="IPR041698">
    <property type="entry name" value="Methyltransf_25"/>
</dbReference>